<evidence type="ECO:0000313" key="4">
    <source>
        <dbReference type="Proteomes" id="UP000813068"/>
    </source>
</evidence>
<dbReference type="InterPro" id="IPR034154">
    <property type="entry name" value="TOPRIM_DnaG/twinkle"/>
</dbReference>
<keyword evidence="4" id="KW-1185">Reference proteome</keyword>
<dbReference type="Pfam" id="PF13362">
    <property type="entry name" value="Toprim_3"/>
    <property type="match status" value="1"/>
</dbReference>
<dbReference type="Proteomes" id="UP000813068">
    <property type="component" value="Unassembled WGS sequence"/>
</dbReference>
<evidence type="ECO:0000256" key="1">
    <source>
        <dbReference type="SAM" id="Coils"/>
    </source>
</evidence>
<name>A0ABS6MX27_9GAMM</name>
<evidence type="ECO:0000259" key="2">
    <source>
        <dbReference type="Pfam" id="PF13362"/>
    </source>
</evidence>
<sequence length="239" mass="26279">MIAQKLGLSIGGEQPKRDLLEDEIERQRIARQRMERERKAVAAQQAGWERVAARATRLWGLAILPAPAFPYIELKRIKPHHLRQYNDKLVAPICRRGSVVNLQFIAADGMKRFLLGGRINGCYCPFGRIEPGKPLYIVEGIATAATLHEETGHPVAAALSSTNLLPAGQELQRRYPDAKLIIGGDDDRAKEAEGKPNAGKQAAIQAAKALGCGYVLPAWPEGAPLHLSDFNDLRLLKEV</sequence>
<accession>A0ABS6MX27</accession>
<dbReference type="EMBL" id="JAHRGL010000026">
    <property type="protein sequence ID" value="MBV2133355.1"/>
    <property type="molecule type" value="Genomic_DNA"/>
</dbReference>
<feature type="domain" description="Toprim" evidence="2">
    <location>
        <begin position="135"/>
        <end position="234"/>
    </location>
</feature>
<dbReference type="CDD" id="cd01029">
    <property type="entry name" value="TOPRIM_primases"/>
    <property type="match status" value="1"/>
</dbReference>
<gene>
    <name evidence="3" type="ORF">KRX52_11175</name>
</gene>
<feature type="coiled-coil region" evidence="1">
    <location>
        <begin position="17"/>
        <end position="44"/>
    </location>
</feature>
<organism evidence="3 4">
    <name type="scientific">Geopseudomonas aromaticivorans</name>
    <dbReference type="NCBI Taxonomy" id="2849492"/>
    <lineage>
        <taxon>Bacteria</taxon>
        <taxon>Pseudomonadati</taxon>
        <taxon>Pseudomonadota</taxon>
        <taxon>Gammaproteobacteria</taxon>
        <taxon>Pseudomonadales</taxon>
        <taxon>Pseudomonadaceae</taxon>
        <taxon>Geopseudomonas</taxon>
    </lineage>
</organism>
<keyword evidence="1" id="KW-0175">Coiled coil</keyword>
<protein>
    <submittedName>
        <fullName evidence="3">Toprim domain-containing protein</fullName>
    </submittedName>
</protein>
<comment type="caution">
    <text evidence="3">The sequence shown here is derived from an EMBL/GenBank/DDBJ whole genome shotgun (WGS) entry which is preliminary data.</text>
</comment>
<evidence type="ECO:0000313" key="3">
    <source>
        <dbReference type="EMBL" id="MBV2133355.1"/>
    </source>
</evidence>
<proteinExistence type="predicted"/>
<dbReference type="InterPro" id="IPR006171">
    <property type="entry name" value="TOPRIM_dom"/>
</dbReference>
<reference evidence="3 4" key="1">
    <citation type="submission" date="2021-06" db="EMBL/GenBank/DDBJ databases">
        <title>Differences between aerobic and microaerobic xylene degrading microbial communities.</title>
        <authorList>
            <person name="Banerjee S."/>
            <person name="Tancsics A."/>
        </authorList>
    </citation>
    <scope>NUCLEOTIDE SEQUENCE [LARGE SCALE GENOMIC DNA]</scope>
    <source>
        <strain evidence="3 4">MAP12</strain>
    </source>
</reference>